<dbReference type="InterPro" id="IPR018931">
    <property type="entry name" value="DUF2520"/>
</dbReference>
<evidence type="ECO:0008006" key="5">
    <source>
        <dbReference type="Google" id="ProtNLM"/>
    </source>
</evidence>
<dbReference type="RefSeq" id="WP_094604314.1">
    <property type="nucleotide sequence ID" value="NZ_CP155573.1"/>
</dbReference>
<evidence type="ECO:0000313" key="4">
    <source>
        <dbReference type="Proteomes" id="UP000216752"/>
    </source>
</evidence>
<feature type="domain" description="DUF2520" evidence="2">
    <location>
        <begin position="137"/>
        <end position="265"/>
    </location>
</feature>
<evidence type="ECO:0000313" key="3">
    <source>
        <dbReference type="EMBL" id="XFO68877.1"/>
    </source>
</evidence>
<dbReference type="Gene3D" id="1.10.1040.20">
    <property type="entry name" value="ProC-like, C-terminal domain"/>
    <property type="match status" value="1"/>
</dbReference>
<dbReference type="EMBL" id="CP155573">
    <property type="protein sequence ID" value="XFO68877.1"/>
    <property type="molecule type" value="Genomic_DNA"/>
</dbReference>
<dbReference type="PANTHER" id="PTHR40459:SF1">
    <property type="entry name" value="CONSERVED HYPOTHETICAL ALANINE AND LEUCINE RICH PROTEIN"/>
    <property type="match status" value="1"/>
</dbReference>
<dbReference type="SUPFAM" id="SSF48179">
    <property type="entry name" value="6-phosphogluconate dehydrogenase C-terminal domain-like"/>
    <property type="match status" value="1"/>
</dbReference>
<name>A0ABZ3ITX9_9FIRM</name>
<gene>
    <name evidence="3" type="ORF">SPSIL_051050</name>
</gene>
<dbReference type="InterPro" id="IPR036291">
    <property type="entry name" value="NAD(P)-bd_dom_sf"/>
</dbReference>
<dbReference type="Pfam" id="PF10728">
    <property type="entry name" value="DUF2520"/>
    <property type="match status" value="1"/>
</dbReference>
<sequence>MEKPSFAIIGAGKVGDALATSLYQCGYRLTGVASRNLASAAMLAERYAVLGSVNLVEIAQKAEVVFITTSDRYIGDVVGQIAHNGGWYKGQYVYHASGALPADTLAAAKQQGAFIGALHPLQSFASMKNKADCLSGVYFAVDGDHAAVNLAKTMVRDMGGYSFFVPPDQRVLYHAAACIASNYLVVLVHNAVSLLQQLGLSAEEATTALLPLLQGTLDNLVNKGTPKALTGPIVRGDANTVAAHLQALARLDDNSEKLYRQLGLHTLLLVQQIGSLEIAQLETMSEMLR</sequence>
<dbReference type="InterPro" id="IPR008927">
    <property type="entry name" value="6-PGluconate_DH-like_C_sf"/>
</dbReference>
<dbReference type="InterPro" id="IPR037108">
    <property type="entry name" value="TM1727-like_C_sf"/>
</dbReference>
<dbReference type="PANTHER" id="PTHR40459">
    <property type="entry name" value="CONSERVED HYPOTHETICAL ALANINE AND LEUCINE RICH PROTEIN"/>
    <property type="match status" value="1"/>
</dbReference>
<protein>
    <recommendedName>
        <fullName evidence="5">DUF2520 domain-containing protein</fullName>
    </recommendedName>
</protein>
<evidence type="ECO:0000259" key="2">
    <source>
        <dbReference type="Pfam" id="PF10728"/>
    </source>
</evidence>
<reference evidence="3" key="1">
    <citation type="submission" date="2024-05" db="EMBL/GenBank/DDBJ databases">
        <title>Isolation and characterization of Sporomusa carbonis sp. nov., a carboxydotrophic hydrogenogen in the genus of Sporomusa isolated from a charcoal burning pile.</title>
        <authorList>
            <person name="Boeer T."/>
            <person name="Rosenbaum F."/>
            <person name="Eysell L."/>
            <person name="Mueller V."/>
            <person name="Daniel R."/>
            <person name="Poehlein A."/>
        </authorList>
    </citation>
    <scope>NUCLEOTIDE SEQUENCE [LARGE SCALE GENOMIC DNA]</scope>
    <source>
        <strain evidence="3">DSM 10669</strain>
    </source>
</reference>
<feature type="domain" description="Putative oxidoreductase/dehydrogenase Rossmann-like" evidence="1">
    <location>
        <begin position="5"/>
        <end position="120"/>
    </location>
</feature>
<keyword evidence="4" id="KW-1185">Reference proteome</keyword>
<dbReference type="Gene3D" id="3.40.50.720">
    <property type="entry name" value="NAD(P)-binding Rossmann-like Domain"/>
    <property type="match status" value="1"/>
</dbReference>
<organism evidence="3 4">
    <name type="scientific">Sporomusa silvacetica DSM 10669</name>
    <dbReference type="NCBI Taxonomy" id="1123289"/>
    <lineage>
        <taxon>Bacteria</taxon>
        <taxon>Bacillati</taxon>
        <taxon>Bacillota</taxon>
        <taxon>Negativicutes</taxon>
        <taxon>Selenomonadales</taxon>
        <taxon>Sporomusaceae</taxon>
        <taxon>Sporomusa</taxon>
    </lineage>
</organism>
<proteinExistence type="predicted"/>
<dbReference type="SUPFAM" id="SSF51735">
    <property type="entry name" value="NAD(P)-binding Rossmann-fold domains"/>
    <property type="match status" value="1"/>
</dbReference>
<dbReference type="Proteomes" id="UP000216752">
    <property type="component" value="Chromosome"/>
</dbReference>
<dbReference type="InterPro" id="IPR019665">
    <property type="entry name" value="OxRdtase/DH_put_Rossmann_dom"/>
</dbReference>
<evidence type="ECO:0000259" key="1">
    <source>
        <dbReference type="Pfam" id="PF10727"/>
    </source>
</evidence>
<accession>A0ABZ3ITX9</accession>
<dbReference type="Pfam" id="PF10727">
    <property type="entry name" value="Rossmann-like"/>
    <property type="match status" value="1"/>
</dbReference>